<keyword evidence="3" id="KW-1185">Reference proteome</keyword>
<dbReference type="EMBL" id="BSTX01000002">
    <property type="protein sequence ID" value="GLZ79159.1"/>
    <property type="molecule type" value="Genomic_DNA"/>
</dbReference>
<sequence length="240" mass="25551">MRFADLTGADPLWDDVHREVLTPSFPPAELASPADLRAEVADGRTTGTAVLDARKRPVAAAIGRWYPAARVQLLTYLAVLDSQRGTGVGGQLLAHVVHDWIVRYRPCAILAEVEHPKAHAGSAAHGDPTARLRFYARHGGAALDLPYFQPALSAETGRLYGLVLLSLHVDPELTGLDGAGTVSGAALREFLRSYLDETEGRKCPPDEDTAALLAATDRPGGVPTFALDDPARLPLTTPPG</sequence>
<dbReference type="Gene3D" id="3.40.630.30">
    <property type="match status" value="1"/>
</dbReference>
<dbReference type="InterPro" id="IPR016181">
    <property type="entry name" value="Acyl_CoA_acyltransferase"/>
</dbReference>
<name>A0A9W6WA06_9ACTN</name>
<reference evidence="2" key="1">
    <citation type="submission" date="2023-03" db="EMBL/GenBank/DDBJ databases">
        <title>Actinorhabdospora filicis NBRC 111898.</title>
        <authorList>
            <person name="Ichikawa N."/>
            <person name="Sato H."/>
            <person name="Tonouchi N."/>
        </authorList>
    </citation>
    <scope>NUCLEOTIDE SEQUENCE</scope>
    <source>
        <strain evidence="2">NBRC 111898</strain>
    </source>
</reference>
<feature type="region of interest" description="Disordered" evidence="1">
    <location>
        <begin position="221"/>
        <end position="240"/>
    </location>
</feature>
<comment type="caution">
    <text evidence="2">The sequence shown here is derived from an EMBL/GenBank/DDBJ whole genome shotgun (WGS) entry which is preliminary data.</text>
</comment>
<dbReference type="RefSeq" id="WP_285664283.1">
    <property type="nucleotide sequence ID" value="NZ_BSTX01000002.1"/>
</dbReference>
<proteinExistence type="predicted"/>
<evidence type="ECO:0000256" key="1">
    <source>
        <dbReference type="SAM" id="MobiDB-lite"/>
    </source>
</evidence>
<evidence type="ECO:0008006" key="4">
    <source>
        <dbReference type="Google" id="ProtNLM"/>
    </source>
</evidence>
<gene>
    <name evidence="2" type="ORF">Afil01_39660</name>
</gene>
<evidence type="ECO:0000313" key="3">
    <source>
        <dbReference type="Proteomes" id="UP001165079"/>
    </source>
</evidence>
<evidence type="ECO:0000313" key="2">
    <source>
        <dbReference type="EMBL" id="GLZ79159.1"/>
    </source>
</evidence>
<accession>A0A9W6WA06</accession>
<organism evidence="2 3">
    <name type="scientific">Actinorhabdospora filicis</name>
    <dbReference type="NCBI Taxonomy" id="1785913"/>
    <lineage>
        <taxon>Bacteria</taxon>
        <taxon>Bacillati</taxon>
        <taxon>Actinomycetota</taxon>
        <taxon>Actinomycetes</taxon>
        <taxon>Micromonosporales</taxon>
        <taxon>Micromonosporaceae</taxon>
        <taxon>Actinorhabdospora</taxon>
    </lineage>
</organism>
<protein>
    <recommendedName>
        <fullName evidence="4">N-acetyltransferase domain-containing protein</fullName>
    </recommendedName>
</protein>
<dbReference type="Proteomes" id="UP001165079">
    <property type="component" value="Unassembled WGS sequence"/>
</dbReference>
<dbReference type="SUPFAM" id="SSF55729">
    <property type="entry name" value="Acyl-CoA N-acyltransferases (Nat)"/>
    <property type="match status" value="1"/>
</dbReference>
<dbReference type="AlphaFoldDB" id="A0A9W6WA06"/>